<gene>
    <name evidence="3" type="ORF">EV213_106144</name>
</gene>
<dbReference type="PANTHER" id="PTHR39160:SF4">
    <property type="entry name" value="RESUSCITATION-PROMOTING FACTOR RPFB"/>
    <property type="match status" value="1"/>
</dbReference>
<evidence type="ECO:0000313" key="3">
    <source>
        <dbReference type="EMBL" id="TDQ40426.1"/>
    </source>
</evidence>
<dbReference type="GO" id="GO:0019867">
    <property type="term" value="C:outer membrane"/>
    <property type="evidence" value="ECO:0007669"/>
    <property type="project" value="InterPro"/>
</dbReference>
<organism evidence="3 4">
    <name type="scientific">Aureibacillus halotolerans</name>
    <dbReference type="NCBI Taxonomy" id="1508390"/>
    <lineage>
        <taxon>Bacteria</taxon>
        <taxon>Bacillati</taxon>
        <taxon>Bacillota</taxon>
        <taxon>Bacilli</taxon>
        <taxon>Bacillales</taxon>
        <taxon>Bacillaceae</taxon>
        <taxon>Aureibacillus</taxon>
    </lineage>
</organism>
<dbReference type="SUPFAM" id="SSF50685">
    <property type="entry name" value="Barwin-like endoglucanases"/>
    <property type="match status" value="1"/>
</dbReference>
<accession>A0A4R6U411</accession>
<dbReference type="Pfam" id="PF06725">
    <property type="entry name" value="3D"/>
    <property type="match status" value="1"/>
</dbReference>
<dbReference type="GO" id="GO:0004553">
    <property type="term" value="F:hydrolase activity, hydrolyzing O-glycosyl compounds"/>
    <property type="evidence" value="ECO:0007669"/>
    <property type="project" value="InterPro"/>
</dbReference>
<keyword evidence="1" id="KW-0732">Signal</keyword>
<comment type="caution">
    <text evidence="3">The sequence shown here is derived from an EMBL/GenBank/DDBJ whole genome shotgun (WGS) entry which is preliminary data.</text>
</comment>
<dbReference type="Proteomes" id="UP000295632">
    <property type="component" value="Unassembled WGS sequence"/>
</dbReference>
<dbReference type="InterPro" id="IPR051933">
    <property type="entry name" value="Resuscitation_pf_RpfB"/>
</dbReference>
<sequence>MKNVRPFIRRMGIMLFFIAALLTTYSSVSNVKAKDLMQWAYPGDHVQQGNYAHHHSTSLQQKTIPKTTRHEVRASSIVEALPVFEEGGDSYEQFPSYNVTATGYTAGVESTGKAPGHPLYGITYSGVKVQRDLYSTIAADPNVFPIGTILYIPNYGYGVVADTGNAIKGSKIDLYYETVDDVYEQWGKQNVNVYVVKKGDGSLTQQQFSALNEQKAVQVLRQQFHQKENIS</sequence>
<dbReference type="InterPro" id="IPR036908">
    <property type="entry name" value="RlpA-like_sf"/>
</dbReference>
<dbReference type="Gene3D" id="2.40.40.10">
    <property type="entry name" value="RlpA-like domain"/>
    <property type="match status" value="1"/>
</dbReference>
<dbReference type="GO" id="GO:0009254">
    <property type="term" value="P:peptidoglycan turnover"/>
    <property type="evidence" value="ECO:0007669"/>
    <property type="project" value="InterPro"/>
</dbReference>
<feature type="domain" description="3D" evidence="2">
    <location>
        <begin position="135"/>
        <end position="196"/>
    </location>
</feature>
<protein>
    <submittedName>
        <fullName evidence="3">3D (Asp-Asp-Asp) domain-containing protein</fullName>
    </submittedName>
</protein>
<evidence type="ECO:0000259" key="2">
    <source>
        <dbReference type="Pfam" id="PF06725"/>
    </source>
</evidence>
<dbReference type="AlphaFoldDB" id="A0A4R6U411"/>
<reference evidence="3 4" key="1">
    <citation type="submission" date="2019-03" db="EMBL/GenBank/DDBJ databases">
        <title>Genomic Encyclopedia of Type Strains, Phase IV (KMG-IV): sequencing the most valuable type-strain genomes for metagenomic binning, comparative biology and taxonomic classification.</title>
        <authorList>
            <person name="Goeker M."/>
        </authorList>
    </citation>
    <scope>NUCLEOTIDE SEQUENCE [LARGE SCALE GENOMIC DNA]</scope>
    <source>
        <strain evidence="3 4">DSM 28697</strain>
    </source>
</reference>
<proteinExistence type="predicted"/>
<name>A0A4R6U411_9BACI</name>
<dbReference type="PANTHER" id="PTHR39160">
    <property type="entry name" value="CELL WALL-BINDING PROTEIN YOCH"/>
    <property type="match status" value="1"/>
</dbReference>
<evidence type="ECO:0000256" key="1">
    <source>
        <dbReference type="ARBA" id="ARBA00022729"/>
    </source>
</evidence>
<dbReference type="InterPro" id="IPR010611">
    <property type="entry name" value="3D_dom"/>
</dbReference>
<dbReference type="RefSeq" id="WP_424923038.1">
    <property type="nucleotide sequence ID" value="NZ_SNYJ01000006.1"/>
</dbReference>
<dbReference type="EMBL" id="SNYJ01000006">
    <property type="protein sequence ID" value="TDQ40426.1"/>
    <property type="molecule type" value="Genomic_DNA"/>
</dbReference>
<keyword evidence="4" id="KW-1185">Reference proteome</keyword>
<evidence type="ECO:0000313" key="4">
    <source>
        <dbReference type="Proteomes" id="UP000295632"/>
    </source>
</evidence>
<dbReference type="CDD" id="cd22786">
    <property type="entry name" value="DPBB_YuiC-like"/>
    <property type="match status" value="1"/>
</dbReference>